<gene>
    <name evidence="2" type="ORF">GCM10009759_60540</name>
</gene>
<dbReference type="EMBL" id="BAAANS010000051">
    <property type="protein sequence ID" value="GAA2115512.1"/>
    <property type="molecule type" value="Genomic_DNA"/>
</dbReference>
<proteinExistence type="predicted"/>
<accession>A0ABN2XT26</accession>
<organism evidence="2 3">
    <name type="scientific">Kitasatospora saccharophila</name>
    <dbReference type="NCBI Taxonomy" id="407973"/>
    <lineage>
        <taxon>Bacteria</taxon>
        <taxon>Bacillati</taxon>
        <taxon>Actinomycetota</taxon>
        <taxon>Actinomycetes</taxon>
        <taxon>Kitasatosporales</taxon>
        <taxon>Streptomycetaceae</taxon>
        <taxon>Kitasatospora</taxon>
    </lineage>
</organism>
<name>A0ABN2XT26_9ACTN</name>
<keyword evidence="3" id="KW-1185">Reference proteome</keyword>
<feature type="region of interest" description="Disordered" evidence="1">
    <location>
        <begin position="1"/>
        <end position="25"/>
    </location>
</feature>
<comment type="caution">
    <text evidence="2">The sequence shown here is derived from an EMBL/GenBank/DDBJ whole genome shotgun (WGS) entry which is preliminary data.</text>
</comment>
<evidence type="ECO:0000313" key="3">
    <source>
        <dbReference type="Proteomes" id="UP001500897"/>
    </source>
</evidence>
<protein>
    <submittedName>
        <fullName evidence="2">Uncharacterized protein</fullName>
    </submittedName>
</protein>
<evidence type="ECO:0000256" key="1">
    <source>
        <dbReference type="SAM" id="MobiDB-lite"/>
    </source>
</evidence>
<sequence length="114" mass="12115">MQQLDGDPAVQRDVPAVPDLAHPAAPDQLVQAVPPGEHPHLGHLCLPGLPDRAREFCHGPARPESYQLAVTGPGPFGRVVGAGRRVPAAACPGRWLGSPQVVGRFVADRWAWRG</sequence>
<reference evidence="2 3" key="1">
    <citation type="journal article" date="2019" name="Int. J. Syst. Evol. Microbiol.">
        <title>The Global Catalogue of Microorganisms (GCM) 10K type strain sequencing project: providing services to taxonomists for standard genome sequencing and annotation.</title>
        <authorList>
            <consortium name="The Broad Institute Genomics Platform"/>
            <consortium name="The Broad Institute Genome Sequencing Center for Infectious Disease"/>
            <person name="Wu L."/>
            <person name="Ma J."/>
        </authorList>
    </citation>
    <scope>NUCLEOTIDE SEQUENCE [LARGE SCALE GENOMIC DNA]</scope>
    <source>
        <strain evidence="2 3">JCM 14559</strain>
    </source>
</reference>
<dbReference type="Proteomes" id="UP001500897">
    <property type="component" value="Unassembled WGS sequence"/>
</dbReference>
<evidence type="ECO:0000313" key="2">
    <source>
        <dbReference type="EMBL" id="GAA2115512.1"/>
    </source>
</evidence>